<keyword evidence="2" id="KW-1185">Reference proteome</keyword>
<evidence type="ECO:0000313" key="2">
    <source>
        <dbReference type="Proteomes" id="UP000192758"/>
    </source>
</evidence>
<sequence>MTFFFLKEPSCLEFFVENTQEEPTKLQVLNKIVGDDVKSNCKLCKMKNGGWFIKCGNIRMDLSNVPIKNMKVSEKNDTGGKVIGFVSRKWFLKLNSAFKEIYKN</sequence>
<organism evidence="1 2">
    <name type="scientific">Ecytonucleospora hepatopenaei</name>
    <dbReference type="NCBI Taxonomy" id="646526"/>
    <lineage>
        <taxon>Eukaryota</taxon>
        <taxon>Fungi</taxon>
        <taxon>Fungi incertae sedis</taxon>
        <taxon>Microsporidia</taxon>
        <taxon>Enterocytozoonidae</taxon>
        <taxon>Ecytonucleospora</taxon>
    </lineage>
</organism>
<dbReference type="OrthoDB" id="2195767at2759"/>
<comment type="caution">
    <text evidence="1">The sequence shown here is derived from an EMBL/GenBank/DDBJ whole genome shotgun (WGS) entry which is preliminary data.</text>
</comment>
<dbReference type="Proteomes" id="UP000192758">
    <property type="component" value="Unassembled WGS sequence"/>
</dbReference>
<reference evidence="1 2" key="1">
    <citation type="journal article" date="2017" name="Environ. Microbiol.">
        <title>Decay of the glycolytic pathway and adaptation to intranuclear parasitism within Enterocytozoonidae microsporidia.</title>
        <authorList>
            <person name="Wiredu Boakye D."/>
            <person name="Jaroenlak P."/>
            <person name="Prachumwat A."/>
            <person name="Williams T.A."/>
            <person name="Bateman K.S."/>
            <person name="Itsathitphaisarn O."/>
            <person name="Sritunyalucksana K."/>
            <person name="Paszkiewicz K.H."/>
            <person name="Moore K.A."/>
            <person name="Stentiford G.D."/>
            <person name="Williams B.A."/>
        </authorList>
    </citation>
    <scope>NUCLEOTIDE SEQUENCE [LARGE SCALE GENOMIC DNA]</scope>
    <source>
        <strain evidence="1 2">TH1</strain>
    </source>
</reference>
<dbReference type="VEuPathDB" id="MicrosporidiaDB:EHP00_633"/>
<dbReference type="EMBL" id="MNPJ01000032">
    <property type="protein sequence ID" value="OQS53467.1"/>
    <property type="molecule type" value="Genomic_DNA"/>
</dbReference>
<accession>A0A1W0E2L1</accession>
<evidence type="ECO:0000313" key="1">
    <source>
        <dbReference type="EMBL" id="OQS53467.1"/>
    </source>
</evidence>
<name>A0A1W0E2L1_9MICR</name>
<dbReference type="AlphaFoldDB" id="A0A1W0E2L1"/>
<proteinExistence type="predicted"/>
<gene>
    <name evidence="1" type="ORF">EHP00_633</name>
</gene>
<protein>
    <submittedName>
        <fullName evidence="1">Uncharacterized protein</fullName>
    </submittedName>
</protein>